<dbReference type="Proteomes" id="UP000438182">
    <property type="component" value="Unassembled WGS sequence"/>
</dbReference>
<protein>
    <recommendedName>
        <fullName evidence="4">Secreted protein</fullName>
    </recommendedName>
</protein>
<dbReference type="AlphaFoldDB" id="A0A6I4NXV5"/>
<dbReference type="EMBL" id="WSTA01000045">
    <property type="protein sequence ID" value="MWB99011.1"/>
    <property type="molecule type" value="Genomic_DNA"/>
</dbReference>
<name>A0A6I4NXV5_9MICO</name>
<dbReference type="RefSeq" id="WP_160424864.1">
    <property type="nucleotide sequence ID" value="NZ_WSTA01000045.1"/>
</dbReference>
<proteinExistence type="predicted"/>
<keyword evidence="1" id="KW-0732">Signal</keyword>
<organism evidence="2 3">
    <name type="scientific">Agromyces seonyuensis</name>
    <dbReference type="NCBI Taxonomy" id="2662446"/>
    <lineage>
        <taxon>Bacteria</taxon>
        <taxon>Bacillati</taxon>
        <taxon>Actinomycetota</taxon>
        <taxon>Actinomycetes</taxon>
        <taxon>Micrococcales</taxon>
        <taxon>Microbacteriaceae</taxon>
        <taxon>Agromyces</taxon>
    </lineage>
</organism>
<feature type="chain" id="PRO_5039399377" description="Secreted protein" evidence="1">
    <location>
        <begin position="19"/>
        <end position="146"/>
    </location>
</feature>
<gene>
    <name evidence="2" type="ORF">GB864_10675</name>
</gene>
<keyword evidence="3" id="KW-1185">Reference proteome</keyword>
<sequence length="146" mass="14815">MRRPLPLVSAALALPLLAGCTAGGGAPAHVVVRDGVLRVDGASCSGARPYEAVHRGADLALVDESGDVVASDELGSGEAVPADDKDYGVAPRIPSFCVFDLSGLEVPGAGVYDVLLDGHELTRIEVGADADDLRISIPALGTAELD</sequence>
<dbReference type="PROSITE" id="PS51257">
    <property type="entry name" value="PROKAR_LIPOPROTEIN"/>
    <property type="match status" value="1"/>
</dbReference>
<feature type="signal peptide" evidence="1">
    <location>
        <begin position="1"/>
        <end position="18"/>
    </location>
</feature>
<evidence type="ECO:0000313" key="2">
    <source>
        <dbReference type="EMBL" id="MWB99011.1"/>
    </source>
</evidence>
<evidence type="ECO:0000313" key="3">
    <source>
        <dbReference type="Proteomes" id="UP000438182"/>
    </source>
</evidence>
<reference evidence="2 3" key="1">
    <citation type="submission" date="2019-12" db="EMBL/GenBank/DDBJ databases">
        <authorList>
            <person name="Kim Y.S."/>
        </authorList>
    </citation>
    <scope>NUCLEOTIDE SEQUENCE [LARGE SCALE GENOMIC DNA]</scope>
    <source>
        <strain evidence="2 3">MMS17-SY077</strain>
    </source>
</reference>
<comment type="caution">
    <text evidence="2">The sequence shown here is derived from an EMBL/GenBank/DDBJ whole genome shotgun (WGS) entry which is preliminary data.</text>
</comment>
<evidence type="ECO:0008006" key="4">
    <source>
        <dbReference type="Google" id="ProtNLM"/>
    </source>
</evidence>
<accession>A0A6I4NXV5</accession>
<evidence type="ECO:0000256" key="1">
    <source>
        <dbReference type="SAM" id="SignalP"/>
    </source>
</evidence>